<proteinExistence type="predicted"/>
<dbReference type="OrthoDB" id="5954824at2759"/>
<reference evidence="1" key="1">
    <citation type="submission" date="2014-08" db="EMBL/GenBank/DDBJ databases">
        <authorList>
            <person name="Murali S."/>
            <person name="Richards S."/>
            <person name="Bandaranaike D."/>
            <person name="Bellair M."/>
            <person name="Blankenburg K."/>
            <person name="Chao H."/>
            <person name="Dinh H."/>
            <person name="Doddapaneni H."/>
            <person name="Dugan-Rocha S."/>
            <person name="Elkadiri S."/>
            <person name="Gnanaolivu R."/>
            <person name="Hughes D."/>
            <person name="Lee S."/>
            <person name="Li M."/>
            <person name="Ming W."/>
            <person name="Munidasa M."/>
            <person name="Muniz J."/>
            <person name="Nguyen L."/>
            <person name="Osuji N."/>
            <person name="Pu L.-L."/>
            <person name="Puazo M."/>
            <person name="Skinner E."/>
            <person name="Qu C."/>
            <person name="Quiroz J."/>
            <person name="Raj R."/>
            <person name="Weissenberger G."/>
            <person name="Xin Y."/>
            <person name="Zou X."/>
            <person name="Han Y."/>
            <person name="Worley K."/>
            <person name="Muzny D."/>
            <person name="Gibbs R."/>
        </authorList>
    </citation>
    <scope>NUCLEOTIDE SEQUENCE</scope>
    <source>
        <strain evidence="1">HAZT.00-mixed</strain>
        <tissue evidence="1">Whole organism</tissue>
    </source>
</reference>
<accession>A0A6A0H5E8</accession>
<dbReference type="Proteomes" id="UP000711488">
    <property type="component" value="Unassembled WGS sequence"/>
</dbReference>
<sequence length="172" mass="18862">MNMFENGSFLRRRKRFKIAKSEKEALEAGLQQLQQGRPLDMIDYTRLADPAPPTHRQAFTIENLASSDAKPQSSSLTMPTPIYPSGAHLAALSAQLGGVPQTDLPSTTPASIATAAFSNLLPKLDPVSFPPGSQMGFLYQDSIFRTCICHYDQDRSQRLSEDLSKPLLSPPT</sequence>
<gene>
    <name evidence="1" type="ORF">HAZT_HAZT001029</name>
</gene>
<dbReference type="EMBL" id="JQDR03006811">
    <property type="protein sequence ID" value="KAA0199637.1"/>
    <property type="molecule type" value="Genomic_DNA"/>
</dbReference>
<reference evidence="1" key="2">
    <citation type="journal article" date="2018" name="Environ. Sci. Technol.">
        <title>The Toxicogenome of Hyalella azteca: A Model for Sediment Ecotoxicology and Evolutionary Toxicology.</title>
        <authorList>
            <person name="Poynton H.C."/>
            <person name="Hasenbein S."/>
            <person name="Benoit J.B."/>
            <person name="Sepulveda M.S."/>
            <person name="Poelchau M.F."/>
            <person name="Hughes D.S.T."/>
            <person name="Murali S.C."/>
            <person name="Chen S."/>
            <person name="Glastad K.M."/>
            <person name="Goodisman M.A.D."/>
            <person name="Werren J.H."/>
            <person name="Vineis J.H."/>
            <person name="Bowen J.L."/>
            <person name="Friedrich M."/>
            <person name="Jones J."/>
            <person name="Robertson H.M."/>
            <person name="Feyereisen R."/>
            <person name="Mechler-Hickson A."/>
            <person name="Mathers N."/>
            <person name="Lee C.E."/>
            <person name="Colbourne J.K."/>
            <person name="Biales A."/>
            <person name="Johnston J.S."/>
            <person name="Wellborn G.A."/>
            <person name="Rosendale A.J."/>
            <person name="Cridge A.G."/>
            <person name="Munoz-Torres M.C."/>
            <person name="Bain P.A."/>
            <person name="Manny A.R."/>
            <person name="Major K.M."/>
            <person name="Lambert F.N."/>
            <person name="Vulpe C.D."/>
            <person name="Tuck P."/>
            <person name="Blalock B.J."/>
            <person name="Lin Y.Y."/>
            <person name="Smith M.E."/>
            <person name="Ochoa-Acuna H."/>
            <person name="Chen M.M."/>
            <person name="Childers C.P."/>
            <person name="Qu J."/>
            <person name="Dugan S."/>
            <person name="Lee S.L."/>
            <person name="Chao H."/>
            <person name="Dinh H."/>
            <person name="Han Y."/>
            <person name="Doddapaneni H."/>
            <person name="Worley K.C."/>
            <person name="Muzny D.M."/>
            <person name="Gibbs R.A."/>
            <person name="Richards S."/>
        </authorList>
    </citation>
    <scope>NUCLEOTIDE SEQUENCE</scope>
    <source>
        <strain evidence="1">HAZT.00-mixed</strain>
        <tissue evidence="1">Whole organism</tissue>
    </source>
</reference>
<comment type="caution">
    <text evidence="1">The sequence shown here is derived from an EMBL/GenBank/DDBJ whole genome shotgun (WGS) entry which is preliminary data.</text>
</comment>
<name>A0A6A0H5E8_HYAAZ</name>
<reference evidence="1" key="3">
    <citation type="submission" date="2019-06" db="EMBL/GenBank/DDBJ databases">
        <authorList>
            <person name="Poynton C."/>
            <person name="Hasenbein S."/>
            <person name="Benoit J.B."/>
            <person name="Sepulveda M.S."/>
            <person name="Poelchau M.F."/>
            <person name="Murali S.C."/>
            <person name="Chen S."/>
            <person name="Glastad K.M."/>
            <person name="Werren J.H."/>
            <person name="Vineis J.H."/>
            <person name="Bowen J.L."/>
            <person name="Friedrich M."/>
            <person name="Jones J."/>
            <person name="Robertson H.M."/>
            <person name="Feyereisen R."/>
            <person name="Mechler-Hickson A."/>
            <person name="Mathers N."/>
            <person name="Lee C.E."/>
            <person name="Colbourne J.K."/>
            <person name="Biales A."/>
            <person name="Johnston J.S."/>
            <person name="Wellborn G.A."/>
            <person name="Rosendale A.J."/>
            <person name="Cridge A.G."/>
            <person name="Munoz-Torres M.C."/>
            <person name="Bain P.A."/>
            <person name="Manny A.R."/>
            <person name="Major K.M."/>
            <person name="Lambert F.N."/>
            <person name="Vulpe C.D."/>
            <person name="Tuck P."/>
            <person name="Blalock B.J."/>
            <person name="Lin Y.-Y."/>
            <person name="Smith M.E."/>
            <person name="Ochoa-Acuna H."/>
            <person name="Chen M.-J.M."/>
            <person name="Childers C.P."/>
            <person name="Qu J."/>
            <person name="Dugan S."/>
            <person name="Lee S.L."/>
            <person name="Chao H."/>
            <person name="Dinh H."/>
            <person name="Han Y."/>
            <person name="Doddapaneni H."/>
            <person name="Worley K.C."/>
            <person name="Muzny D.M."/>
            <person name="Gibbs R.A."/>
            <person name="Richards S."/>
        </authorList>
    </citation>
    <scope>NUCLEOTIDE SEQUENCE</scope>
    <source>
        <strain evidence="1">HAZT.00-mixed</strain>
        <tissue evidence="1">Whole organism</tissue>
    </source>
</reference>
<protein>
    <submittedName>
        <fullName evidence="1">Uncharacterized protein</fullName>
    </submittedName>
</protein>
<dbReference type="AlphaFoldDB" id="A0A6A0H5E8"/>
<evidence type="ECO:0000313" key="1">
    <source>
        <dbReference type="EMBL" id="KAA0199637.1"/>
    </source>
</evidence>
<organism evidence="1">
    <name type="scientific">Hyalella azteca</name>
    <name type="common">Amphipod</name>
    <dbReference type="NCBI Taxonomy" id="294128"/>
    <lineage>
        <taxon>Eukaryota</taxon>
        <taxon>Metazoa</taxon>
        <taxon>Ecdysozoa</taxon>
        <taxon>Arthropoda</taxon>
        <taxon>Crustacea</taxon>
        <taxon>Multicrustacea</taxon>
        <taxon>Malacostraca</taxon>
        <taxon>Eumalacostraca</taxon>
        <taxon>Peracarida</taxon>
        <taxon>Amphipoda</taxon>
        <taxon>Senticaudata</taxon>
        <taxon>Talitrida</taxon>
        <taxon>Talitroidea</taxon>
        <taxon>Hyalellidae</taxon>
        <taxon>Hyalella</taxon>
    </lineage>
</organism>